<proteinExistence type="predicted"/>
<dbReference type="PANTHER" id="PTHR43441:SF10">
    <property type="entry name" value="ACETYLTRANSFERASE"/>
    <property type="match status" value="1"/>
</dbReference>
<sequence length="208" mass="23331">MSGVEHVDPSSQMRIDADDPFALAHVACVLPLVVLRTRRTVLRPFRVTDAADVAEGVDDEVLRWIPLPEPYDEAAALTWCAEQSHHVRLSGEGQSWAVCDPETDRFLATIGLTRTRWEHRVTEVGYWAAPHARGRGFMTEATRMVAEWALRELDFARVELRAAVGNTGSQRVAEKAGFTREGVLRNADRHRGRQHDLVSWSLVPADLD</sequence>
<gene>
    <name evidence="2" type="ORF">GCM10022247_59650</name>
</gene>
<dbReference type="SUPFAM" id="SSF55729">
    <property type="entry name" value="Acyl-CoA N-acyltransferases (Nat)"/>
    <property type="match status" value="1"/>
</dbReference>
<accession>A0ABP7TIH1</accession>
<comment type="caution">
    <text evidence="2">The sequence shown here is derived from an EMBL/GenBank/DDBJ whole genome shotgun (WGS) entry which is preliminary data.</text>
</comment>
<organism evidence="2 3">
    <name type="scientific">Allokutzneria multivorans</name>
    <dbReference type="NCBI Taxonomy" id="1142134"/>
    <lineage>
        <taxon>Bacteria</taxon>
        <taxon>Bacillati</taxon>
        <taxon>Actinomycetota</taxon>
        <taxon>Actinomycetes</taxon>
        <taxon>Pseudonocardiales</taxon>
        <taxon>Pseudonocardiaceae</taxon>
        <taxon>Allokutzneria</taxon>
    </lineage>
</organism>
<dbReference type="InterPro" id="IPR051908">
    <property type="entry name" value="Ribosomal_N-acetyltransferase"/>
</dbReference>
<reference evidence="3" key="1">
    <citation type="journal article" date="2019" name="Int. J. Syst. Evol. Microbiol.">
        <title>The Global Catalogue of Microorganisms (GCM) 10K type strain sequencing project: providing services to taxonomists for standard genome sequencing and annotation.</title>
        <authorList>
            <consortium name="The Broad Institute Genomics Platform"/>
            <consortium name="The Broad Institute Genome Sequencing Center for Infectious Disease"/>
            <person name="Wu L."/>
            <person name="Ma J."/>
        </authorList>
    </citation>
    <scope>NUCLEOTIDE SEQUENCE [LARGE SCALE GENOMIC DNA]</scope>
    <source>
        <strain evidence="3">JCM 17342</strain>
    </source>
</reference>
<dbReference type="InterPro" id="IPR016181">
    <property type="entry name" value="Acyl_CoA_acyltransferase"/>
</dbReference>
<evidence type="ECO:0000313" key="2">
    <source>
        <dbReference type="EMBL" id="GAA4026812.1"/>
    </source>
</evidence>
<dbReference type="Gene3D" id="3.40.630.30">
    <property type="match status" value="1"/>
</dbReference>
<dbReference type="PROSITE" id="PS51186">
    <property type="entry name" value="GNAT"/>
    <property type="match status" value="1"/>
</dbReference>
<evidence type="ECO:0000313" key="3">
    <source>
        <dbReference type="Proteomes" id="UP001501747"/>
    </source>
</evidence>
<dbReference type="InterPro" id="IPR000182">
    <property type="entry name" value="GNAT_dom"/>
</dbReference>
<keyword evidence="3" id="KW-1185">Reference proteome</keyword>
<feature type="domain" description="N-acetyltransferase" evidence="1">
    <location>
        <begin position="40"/>
        <end position="204"/>
    </location>
</feature>
<protein>
    <submittedName>
        <fullName evidence="2">GNAT family N-acetyltransferase</fullName>
    </submittedName>
</protein>
<name>A0ABP7TIH1_9PSEU</name>
<dbReference type="Pfam" id="PF13302">
    <property type="entry name" value="Acetyltransf_3"/>
    <property type="match status" value="1"/>
</dbReference>
<dbReference type="EMBL" id="BAABAL010000019">
    <property type="protein sequence ID" value="GAA4026812.1"/>
    <property type="molecule type" value="Genomic_DNA"/>
</dbReference>
<dbReference type="PANTHER" id="PTHR43441">
    <property type="entry name" value="RIBOSOMAL-PROTEIN-SERINE ACETYLTRANSFERASE"/>
    <property type="match status" value="1"/>
</dbReference>
<evidence type="ECO:0000259" key="1">
    <source>
        <dbReference type="PROSITE" id="PS51186"/>
    </source>
</evidence>
<dbReference type="Proteomes" id="UP001501747">
    <property type="component" value="Unassembled WGS sequence"/>
</dbReference>